<proteinExistence type="predicted"/>
<accession>A0A834S749</accession>
<dbReference type="RefSeq" id="XP_065965328.1">
    <property type="nucleotide sequence ID" value="XM_066103126.1"/>
</dbReference>
<evidence type="ECO:0000313" key="1">
    <source>
        <dbReference type="EMBL" id="KAF7577168.1"/>
    </source>
</evidence>
<comment type="caution">
    <text evidence="1">The sequence shown here is derived from an EMBL/GenBank/DDBJ whole genome shotgun (WGS) entry which is preliminary data.</text>
</comment>
<dbReference type="GeneID" id="90954048"/>
<dbReference type="EMBL" id="NQIK02000001">
    <property type="protein sequence ID" value="KAF7577168.1"/>
    <property type="molecule type" value="Genomic_DNA"/>
</dbReference>
<dbReference type="AlphaFoldDB" id="A0A834S749"/>
<reference evidence="1 2" key="1">
    <citation type="journal article" date="2018" name="BMC Genomics">
        <title>Comparative genomics of the wheat fungal pathogen Pyrenophora tritici-repentis reveals chromosomal variations and genome plasticity.</title>
        <authorList>
            <person name="Moolhuijzen P."/>
            <person name="See P.T."/>
            <person name="Hane J.K."/>
            <person name="Shi G."/>
            <person name="Liu Z."/>
            <person name="Oliver R.P."/>
            <person name="Moffat C.S."/>
        </authorList>
    </citation>
    <scope>NUCLEOTIDE SEQUENCE [LARGE SCALE GENOMIC DNA]</scope>
    <source>
        <strain evidence="1">M4</strain>
    </source>
</reference>
<name>A0A834S749_9PLEO</name>
<gene>
    <name evidence="1" type="ORF">PtrM4_014080</name>
</gene>
<evidence type="ECO:0000313" key="2">
    <source>
        <dbReference type="Proteomes" id="UP000245464"/>
    </source>
</evidence>
<dbReference type="KEGG" id="ptrr:90954048"/>
<protein>
    <submittedName>
        <fullName evidence="1">Uncharacterized protein</fullName>
    </submittedName>
</protein>
<dbReference type="Proteomes" id="UP000245464">
    <property type="component" value="Chromosome 1"/>
</dbReference>
<organism evidence="1 2">
    <name type="scientific">Pyrenophora tritici-repentis</name>
    <dbReference type="NCBI Taxonomy" id="45151"/>
    <lineage>
        <taxon>Eukaryota</taxon>
        <taxon>Fungi</taxon>
        <taxon>Dikarya</taxon>
        <taxon>Ascomycota</taxon>
        <taxon>Pezizomycotina</taxon>
        <taxon>Dothideomycetes</taxon>
        <taxon>Pleosporomycetidae</taxon>
        <taxon>Pleosporales</taxon>
        <taxon>Pleosporineae</taxon>
        <taxon>Pleosporaceae</taxon>
        <taxon>Pyrenophora</taxon>
    </lineage>
</organism>
<sequence length="99" mass="10782">MSSLRLATAINVRAFQNLTNALSMSQGQWTGSIEGEALADEIGRFRVWAGNLGALQKGHSSLDYRLRDSPVLSNNALKLLHELEHNLNESHAVVSGVRA</sequence>